<proteinExistence type="predicted"/>
<evidence type="ECO:0000256" key="1">
    <source>
        <dbReference type="SAM" id="Coils"/>
    </source>
</evidence>
<feature type="coiled-coil region" evidence="1">
    <location>
        <begin position="71"/>
        <end position="110"/>
    </location>
</feature>
<dbReference type="AlphaFoldDB" id="A0A7W9CDV7"/>
<reference evidence="3 4" key="1">
    <citation type="submission" date="2020-08" db="EMBL/GenBank/DDBJ databases">
        <title>Sequencing the genomes of 1000 actinobacteria strains.</title>
        <authorList>
            <person name="Klenk H.-P."/>
        </authorList>
    </citation>
    <scope>NUCLEOTIDE SEQUENCE [LARGE SCALE GENOMIC DNA]</scope>
    <source>
        <strain evidence="3 4">DSM 24823</strain>
    </source>
</reference>
<dbReference type="RefSeq" id="WP_184283807.1">
    <property type="nucleotide sequence ID" value="NZ_BAAAPG010000001.1"/>
</dbReference>
<feature type="region of interest" description="Disordered" evidence="2">
    <location>
        <begin position="202"/>
        <end position="225"/>
    </location>
</feature>
<accession>A0A7W9CDV7</accession>
<comment type="caution">
    <text evidence="3">The sequence shown here is derived from an EMBL/GenBank/DDBJ whole genome shotgun (WGS) entry which is preliminary data.</text>
</comment>
<feature type="region of interest" description="Disordered" evidence="2">
    <location>
        <begin position="249"/>
        <end position="269"/>
    </location>
</feature>
<evidence type="ECO:0000313" key="3">
    <source>
        <dbReference type="EMBL" id="MBB5743827.1"/>
    </source>
</evidence>
<keyword evidence="1" id="KW-0175">Coiled coil</keyword>
<dbReference type="EMBL" id="JACHMU010000001">
    <property type="protein sequence ID" value="MBB5743827.1"/>
    <property type="molecule type" value="Genomic_DNA"/>
</dbReference>
<name>A0A7W9CDV7_9MICO</name>
<gene>
    <name evidence="3" type="ORF">HD600_002324</name>
</gene>
<keyword evidence="4" id="KW-1185">Reference proteome</keyword>
<dbReference type="Proteomes" id="UP000517712">
    <property type="component" value="Unassembled WGS sequence"/>
</dbReference>
<evidence type="ECO:0000313" key="4">
    <source>
        <dbReference type="Proteomes" id="UP000517712"/>
    </source>
</evidence>
<evidence type="ECO:0000256" key="2">
    <source>
        <dbReference type="SAM" id="MobiDB-lite"/>
    </source>
</evidence>
<sequence>MAADADGTIDDIAAELCALPPGEFTDARNAKAKQIEDAALAAEVKAIRKPLLAAWVVNLFARERADELGEALDLARELREAQDDMDAAALRTLNRQRRALIRQLTAAAGELATARGEKITQATADAVSQTLNAAMFDAHAATAVASRRLIRPLEASGADPAEIAEAVAGHLDAEVPPPAARPPDELKARRVLKEARNALRSAEKDLAGAERAHDAAERAWSDGAERADELDERVATLEKELAAVRKEATALKKERAATSAERLDTQERVEAAREAVAAEREALDEAESAVHR</sequence>
<organism evidence="3 4">
    <name type="scientific">Microbacterium ginsengiterrae</name>
    <dbReference type="NCBI Taxonomy" id="546115"/>
    <lineage>
        <taxon>Bacteria</taxon>
        <taxon>Bacillati</taxon>
        <taxon>Actinomycetota</taxon>
        <taxon>Actinomycetes</taxon>
        <taxon>Micrococcales</taxon>
        <taxon>Microbacteriaceae</taxon>
        <taxon>Microbacterium</taxon>
    </lineage>
</organism>
<dbReference type="Gene3D" id="1.10.287.1490">
    <property type="match status" value="1"/>
</dbReference>
<protein>
    <submittedName>
        <fullName evidence="3">Chromosome segregation ATPase</fullName>
    </submittedName>
</protein>